<dbReference type="AlphaFoldDB" id="X1UA31"/>
<organism evidence="1">
    <name type="scientific">marine sediment metagenome</name>
    <dbReference type="NCBI Taxonomy" id="412755"/>
    <lineage>
        <taxon>unclassified sequences</taxon>
        <taxon>metagenomes</taxon>
        <taxon>ecological metagenomes</taxon>
    </lineage>
</organism>
<proteinExistence type="predicted"/>
<accession>X1UA31</accession>
<reference evidence="1" key="1">
    <citation type="journal article" date="2014" name="Front. Microbiol.">
        <title>High frequency of phylogenetically diverse reductive dehalogenase-homologous genes in deep subseafloor sedimentary metagenomes.</title>
        <authorList>
            <person name="Kawai M."/>
            <person name="Futagami T."/>
            <person name="Toyoda A."/>
            <person name="Takaki Y."/>
            <person name="Nishi S."/>
            <person name="Hori S."/>
            <person name="Arai W."/>
            <person name="Tsubouchi T."/>
            <person name="Morono Y."/>
            <person name="Uchiyama I."/>
            <person name="Ito T."/>
            <person name="Fujiyama A."/>
            <person name="Inagaki F."/>
            <person name="Takami H."/>
        </authorList>
    </citation>
    <scope>NUCLEOTIDE SEQUENCE</scope>
    <source>
        <strain evidence="1">Expedition CK06-06</strain>
    </source>
</reference>
<dbReference type="EMBL" id="BARW01025981">
    <property type="protein sequence ID" value="GAJ14393.1"/>
    <property type="molecule type" value="Genomic_DNA"/>
</dbReference>
<gene>
    <name evidence="1" type="ORF">S12H4_42454</name>
</gene>
<sequence>MKPDKEIKKKLIQGANRNKIDFEIEFDEYIKAIKSARSVEKIMIAKQTLLINMIKNLPLGVLNCYFCLCKNLPFGGNCTTCPWAKYHSQCSIFNSDYRIIQDLREQLKGAIGELYYKGEKYKTEKVEFLNQNL</sequence>
<protein>
    <submittedName>
        <fullName evidence="1">Uncharacterized protein</fullName>
    </submittedName>
</protein>
<name>X1UA31_9ZZZZ</name>
<evidence type="ECO:0000313" key="1">
    <source>
        <dbReference type="EMBL" id="GAJ14393.1"/>
    </source>
</evidence>
<comment type="caution">
    <text evidence="1">The sequence shown here is derived from an EMBL/GenBank/DDBJ whole genome shotgun (WGS) entry which is preliminary data.</text>
</comment>